<organism evidence="10 11">
    <name type="scientific">Cobetia marina</name>
    <name type="common">Deleya marina</name>
    <dbReference type="NCBI Taxonomy" id="28258"/>
    <lineage>
        <taxon>Bacteria</taxon>
        <taxon>Pseudomonadati</taxon>
        <taxon>Pseudomonadota</taxon>
        <taxon>Gammaproteobacteria</taxon>
        <taxon>Oceanospirillales</taxon>
        <taxon>Halomonadaceae</taxon>
        <taxon>Cobetia</taxon>
    </lineage>
</organism>
<comment type="cofactor">
    <cofactor evidence="7">
        <name>Zn(2+)</name>
        <dbReference type="ChEBI" id="CHEBI:29105"/>
    </cofactor>
    <text evidence="7">Binds 1 zinc ion per subunit.</text>
</comment>
<dbReference type="HAMAP" id="MF_01428">
    <property type="entry name" value="Glu_Q_tRNA_synth"/>
    <property type="match status" value="1"/>
</dbReference>
<feature type="binding site" evidence="7">
    <location>
        <position position="100"/>
    </location>
    <ligand>
        <name>Zn(2+)</name>
        <dbReference type="ChEBI" id="CHEBI:29105"/>
    </ligand>
</feature>
<evidence type="ECO:0000256" key="6">
    <source>
        <dbReference type="ARBA" id="ARBA00023146"/>
    </source>
</evidence>
<evidence type="ECO:0000256" key="4">
    <source>
        <dbReference type="ARBA" id="ARBA00022833"/>
    </source>
</evidence>
<feature type="binding site" evidence="7">
    <location>
        <begin position="8"/>
        <end position="12"/>
    </location>
    <ligand>
        <name>L-glutamate</name>
        <dbReference type="ChEBI" id="CHEBI:29985"/>
    </ligand>
</feature>
<dbReference type="NCBIfam" id="TIGR03838">
    <property type="entry name" value="queuosine_YadB"/>
    <property type="match status" value="1"/>
</dbReference>
<comment type="similarity">
    <text evidence="7">Belongs to the class-I aminoacyl-tRNA synthetase family. GluQ subfamily.</text>
</comment>
<dbReference type="PRINTS" id="PR00987">
    <property type="entry name" value="TRNASYNTHGLU"/>
</dbReference>
<feature type="binding site" evidence="7">
    <location>
        <position position="237"/>
    </location>
    <ligand>
        <name>ATP</name>
        <dbReference type="ChEBI" id="CHEBI:30616"/>
    </ligand>
</feature>
<dbReference type="RefSeq" id="WP_084209478.1">
    <property type="nucleotide sequence ID" value="NZ_BJOH01000056.1"/>
</dbReference>
<keyword evidence="3 7" id="KW-0547">Nucleotide-binding</keyword>
<comment type="function">
    <text evidence="7">Catalyzes the tRNA-independent activation of glutamate in presence of ATP and the subsequent transfer of glutamate onto a tRNA(Asp). Glutamate is transferred on the 2-amino-5-(4,5-dihydroxy-2-cyclopenten-1-yl) moiety of the queuosine in the wobble position of the QUC anticodon.</text>
</comment>
<feature type="domain" description="Glutamyl/glutaminyl-tRNA synthetase class Ib catalytic" evidence="9">
    <location>
        <begin position="148"/>
        <end position="248"/>
    </location>
</feature>
<evidence type="ECO:0000256" key="5">
    <source>
        <dbReference type="ARBA" id="ARBA00022840"/>
    </source>
</evidence>
<keyword evidence="5 7" id="KW-0067">ATP-binding</keyword>
<keyword evidence="1 7" id="KW-0436">Ligase</keyword>
<feature type="binding site" evidence="7">
    <location>
        <position position="44"/>
    </location>
    <ligand>
        <name>L-glutamate</name>
        <dbReference type="ChEBI" id="CHEBI:29985"/>
    </ligand>
</feature>
<dbReference type="InterPro" id="IPR022380">
    <property type="entry name" value="Glu-Q_tRNA(Asp)_Synthase"/>
</dbReference>
<dbReference type="PANTHER" id="PTHR43311:SF1">
    <property type="entry name" value="GLUTAMYL-Q TRNA(ASP) SYNTHETASE"/>
    <property type="match status" value="1"/>
</dbReference>
<evidence type="ECO:0000313" key="10">
    <source>
        <dbReference type="EMBL" id="MEL0618099.1"/>
    </source>
</evidence>
<protein>
    <recommendedName>
        <fullName evidence="7">Glutamyl-Q tRNA(Asp) synthetase</fullName>
        <shortName evidence="7">Glu-Q-RSs</shortName>
        <ecNumber evidence="7">6.1.1.-</ecNumber>
    </recommendedName>
</protein>
<evidence type="ECO:0000256" key="1">
    <source>
        <dbReference type="ARBA" id="ARBA00022598"/>
    </source>
</evidence>
<feature type="binding site" evidence="7">
    <location>
        <position position="196"/>
    </location>
    <ligand>
        <name>L-glutamate</name>
        <dbReference type="ChEBI" id="CHEBI:29985"/>
    </ligand>
</feature>
<feature type="short sequence motif" description="'KMSKS' region" evidence="7">
    <location>
        <begin position="234"/>
        <end position="238"/>
    </location>
</feature>
<feature type="binding site" evidence="7">
    <location>
        <position position="113"/>
    </location>
    <ligand>
        <name>Zn(2+)</name>
        <dbReference type="ChEBI" id="CHEBI:29105"/>
    </ligand>
</feature>
<evidence type="ECO:0000256" key="8">
    <source>
        <dbReference type="RuleBase" id="RU363037"/>
    </source>
</evidence>
<evidence type="ECO:0000259" key="9">
    <source>
        <dbReference type="Pfam" id="PF00749"/>
    </source>
</evidence>
<dbReference type="InterPro" id="IPR014729">
    <property type="entry name" value="Rossmann-like_a/b/a_fold"/>
</dbReference>
<dbReference type="PANTHER" id="PTHR43311">
    <property type="entry name" value="GLUTAMATE--TRNA LIGASE"/>
    <property type="match status" value="1"/>
</dbReference>
<keyword evidence="6 7" id="KW-0030">Aminoacyl-tRNA synthetase</keyword>
<accession>A0ABU9GJ00</accession>
<feature type="short sequence motif" description="'HIGH' region" evidence="7">
    <location>
        <begin position="11"/>
        <end position="21"/>
    </location>
</feature>
<dbReference type="SUPFAM" id="SSF52374">
    <property type="entry name" value="Nucleotidylyl transferase"/>
    <property type="match status" value="1"/>
</dbReference>
<dbReference type="InterPro" id="IPR049940">
    <property type="entry name" value="GluQ/Sye"/>
</dbReference>
<evidence type="ECO:0000256" key="3">
    <source>
        <dbReference type="ARBA" id="ARBA00022741"/>
    </source>
</evidence>
<proteinExistence type="inferred from homology"/>
<keyword evidence="8" id="KW-0648">Protein biosynthesis</keyword>
<dbReference type="EC" id="6.1.1.-" evidence="7"/>
<feature type="domain" description="Glutamyl/glutaminyl-tRNA synthetase class Ib catalytic" evidence="9">
    <location>
        <begin position="6"/>
        <end position="106"/>
    </location>
</feature>
<sequence length="304" mass="33136">MPTAYRGRFAPTPSGPLHAGSLLAAVASYLDARHHAGQWLVRIEDIDPPRCPAGSADTILRQLEAFGLHWDGAVRYQSDRHAAYDEALAKLKATGIAYPCDCSRKQWRDFAVYPGWCRDRDEPPAGEHAWRLDVRAAERFGGAGAIAGWHDRLQGPIQQELAALGDVVLKRRDGLWAYQLAVVVDDAEQGITDVVRGLDLLDNTPWQRLLQASLGLPTPRLTHLPLITADNGQKLSKQNLAPALPVDEVAIRQLLHHTLTLLGQAPPAELATASPAEQLAHATPRWSLANVGAAQSLRMATPFP</sequence>
<evidence type="ECO:0000256" key="7">
    <source>
        <dbReference type="HAMAP-Rule" id="MF_01428"/>
    </source>
</evidence>
<feature type="binding site" evidence="7">
    <location>
        <position position="178"/>
    </location>
    <ligand>
        <name>L-glutamate</name>
        <dbReference type="ChEBI" id="CHEBI:29985"/>
    </ligand>
</feature>
<dbReference type="Proteomes" id="UP001378242">
    <property type="component" value="Unassembled WGS sequence"/>
</dbReference>
<feature type="binding site" evidence="7">
    <location>
        <position position="102"/>
    </location>
    <ligand>
        <name>Zn(2+)</name>
        <dbReference type="ChEBI" id="CHEBI:29105"/>
    </ligand>
</feature>
<evidence type="ECO:0000313" key="11">
    <source>
        <dbReference type="Proteomes" id="UP001378242"/>
    </source>
</evidence>
<feature type="binding site" evidence="7">
    <location>
        <position position="117"/>
    </location>
    <ligand>
        <name>Zn(2+)</name>
        <dbReference type="ChEBI" id="CHEBI:29105"/>
    </ligand>
</feature>
<dbReference type="Gene3D" id="3.40.50.620">
    <property type="entry name" value="HUPs"/>
    <property type="match status" value="1"/>
</dbReference>
<keyword evidence="11" id="KW-1185">Reference proteome</keyword>
<dbReference type="InterPro" id="IPR000924">
    <property type="entry name" value="Glu/Gln-tRNA-synth"/>
</dbReference>
<dbReference type="Pfam" id="PF00749">
    <property type="entry name" value="tRNA-synt_1c"/>
    <property type="match status" value="2"/>
</dbReference>
<keyword evidence="2 7" id="KW-0479">Metal-binding</keyword>
<comment type="caution">
    <text evidence="10">The sequence shown here is derived from an EMBL/GenBank/DDBJ whole genome shotgun (WGS) entry which is preliminary data.</text>
</comment>
<name>A0ABU9GJ00_COBMA</name>
<keyword evidence="4 7" id="KW-0862">Zinc</keyword>
<dbReference type="InterPro" id="IPR020058">
    <property type="entry name" value="Glu/Gln-tRNA-synth_Ib_cat-dom"/>
</dbReference>
<dbReference type="EMBL" id="JBAKAP010000019">
    <property type="protein sequence ID" value="MEL0618099.1"/>
    <property type="molecule type" value="Genomic_DNA"/>
</dbReference>
<evidence type="ECO:0000256" key="2">
    <source>
        <dbReference type="ARBA" id="ARBA00022723"/>
    </source>
</evidence>
<reference evidence="10 11" key="1">
    <citation type="submission" date="2024-02" db="EMBL/GenBank/DDBJ databases">
        <title>Bacteria isolated from the canopy kelp, Nereocystis luetkeana.</title>
        <authorList>
            <person name="Pfister C.A."/>
            <person name="Younker I.T."/>
            <person name="Light S.H."/>
        </authorList>
    </citation>
    <scope>NUCLEOTIDE SEQUENCE [LARGE SCALE GENOMIC DNA]</scope>
    <source>
        <strain evidence="10 11">TI.5.07</strain>
    </source>
</reference>
<dbReference type="GO" id="GO:0016874">
    <property type="term" value="F:ligase activity"/>
    <property type="evidence" value="ECO:0007669"/>
    <property type="project" value="UniProtKB-KW"/>
</dbReference>
<dbReference type="GeneID" id="43179439"/>
<dbReference type="NCBIfam" id="NF004314">
    <property type="entry name" value="PRK05710.1-3"/>
    <property type="match status" value="1"/>
</dbReference>
<gene>
    <name evidence="10" type="primary">gluQRS</name>
    <name evidence="7" type="synonym">gluQ</name>
    <name evidence="10" type="ORF">V6243_14820</name>
</gene>